<comment type="caution">
    <text evidence="1">The sequence shown here is derived from an EMBL/GenBank/DDBJ whole genome shotgun (WGS) entry which is preliminary data.</text>
</comment>
<protein>
    <submittedName>
        <fullName evidence="1">Uncharacterized protein</fullName>
    </submittedName>
</protein>
<evidence type="ECO:0000313" key="2">
    <source>
        <dbReference type="Proteomes" id="UP000192721"/>
    </source>
</evidence>
<accession>A0A1W0CCM8</accession>
<proteinExistence type="predicted"/>
<dbReference type="RefSeq" id="WP_081556951.1">
    <property type="nucleotide sequence ID" value="NZ_MUKV01000046.1"/>
</dbReference>
<gene>
    <name evidence="1" type="ORF">B0T45_21770</name>
</gene>
<evidence type="ECO:0000313" key="1">
    <source>
        <dbReference type="EMBL" id="OQS32484.1"/>
    </source>
</evidence>
<reference evidence="1 2" key="1">
    <citation type="submission" date="2017-02" db="EMBL/GenBank/DDBJ databases">
        <title>Chromobacterium haemolyticum H5244.</title>
        <authorList>
            <person name="Gulvik C.A."/>
        </authorList>
    </citation>
    <scope>NUCLEOTIDE SEQUENCE [LARGE SCALE GENOMIC DNA]</scope>
    <source>
        <strain evidence="1 2">H5244</strain>
    </source>
</reference>
<dbReference type="EMBL" id="MUKV01000046">
    <property type="protein sequence ID" value="OQS32484.1"/>
    <property type="molecule type" value="Genomic_DNA"/>
</dbReference>
<dbReference type="Proteomes" id="UP000192721">
    <property type="component" value="Unassembled WGS sequence"/>
</dbReference>
<organism evidence="1 2">
    <name type="scientific">Chromobacterium haemolyticum</name>
    <dbReference type="NCBI Taxonomy" id="394935"/>
    <lineage>
        <taxon>Bacteria</taxon>
        <taxon>Pseudomonadati</taxon>
        <taxon>Pseudomonadota</taxon>
        <taxon>Betaproteobacteria</taxon>
        <taxon>Neisseriales</taxon>
        <taxon>Chromobacteriaceae</taxon>
        <taxon>Chromobacterium</taxon>
    </lineage>
</organism>
<name>A0A1W0CCM8_9NEIS</name>
<dbReference type="AlphaFoldDB" id="A0A1W0CCM8"/>
<sequence length="181" mass="20149">MARLINGSSGGDDMEKRSGATGIARGLQVGLSTPSQQMRVNINTGGRQGETQPATGGGGYLNVYTPYELPDGKKIARDPRLDDLRAMGMHHTWQRVAAEIGMDAFLAMWRILDAEEQFQHPKGGLELTLRRYRSFLMFQRNRFICQLAGAGLTNDEIRQRLDVGLCEKLENSRINNIIKGK</sequence>